<evidence type="ECO:0000256" key="1">
    <source>
        <dbReference type="SAM" id="MobiDB-lite"/>
    </source>
</evidence>
<dbReference type="Gene3D" id="3.90.226.10">
    <property type="entry name" value="2-enoyl-CoA Hydratase, Chain A, domain 1"/>
    <property type="match status" value="1"/>
</dbReference>
<gene>
    <name evidence="3" type="ORF">ZT1A5_G2497</name>
</gene>
<proteinExistence type="predicted"/>
<dbReference type="Proteomes" id="UP000215453">
    <property type="component" value="Chromosome 2"/>
</dbReference>
<sequence length="733" mass="80616">MVSASPGWNDETIFWNDPCIFRPTIVSPSASPPLFSSDPAHLMSTSMTPCAEIALLTADLNITSSDQAVRIPAKLGYDCLTSIPFNSSAAVQLLDSMRPYIDWQTTLAYVKDPPPDYEQKVQPPYDFWAVFEAMYSQARRGEYDSEYHFGWAIYTAFQAAHDGHFIFLPDVISGIMTFGRSIPLVSVSLDGTALPAIYALQDISRIEEGATPPDRVVMINGRDATQFLLDWASYGGLQDKDALYNNVFFSAAQVSLGAKGSGNGTFCGGGRGRWVYPGPLTTLTFANGTTISSQNFASVHVSFNNIRSGEDIYRQHFIPNASNVQDAGQAAENRTKKAPTPTILGSSSSVTANPTSIAPGYPVPVLCEMNNLNSGYFLKDEVYKDVAVLSVQSFVDPKEDELPFQAVNTQFLALATAEGKTKLIIDLSANAGGTVLQGYDLFKQLFPSILPYGASRFRAHEAFDLIGREVSEYANRVPRSLGSNATARQLLSSSLNYQTDVSQSYESFPDWATKYGPHVHNSDNFTSVLRWNMTDILTPDNSGGIYVSGYLNRSNLTSGKTAPFRPENIVIVTDGYCASTCSIFVELMSTQGKVKTIALGGRPNMERIQAVGGVKGANDQTWLSIFHKAQIPFRFQFLHTADHYRSTALGKYNNLWQFRTSLALMNVRDAILPGHDVPAHFVYQAADCRMFYTPQMMLDQSAIWQKIADTAFGHARNNCVAENEPAWEKLVLP</sequence>
<dbReference type="Pfam" id="PF23658">
    <property type="entry name" value="PDZ_CPAF_rel"/>
    <property type="match status" value="1"/>
</dbReference>
<dbReference type="SUPFAM" id="SSF52096">
    <property type="entry name" value="ClpP/crotonase"/>
    <property type="match status" value="1"/>
</dbReference>
<evidence type="ECO:0000259" key="2">
    <source>
        <dbReference type="Pfam" id="PF23658"/>
    </source>
</evidence>
<dbReference type="PANTHER" id="PTHR37049">
    <property type="entry name" value="PEPTIDASE S41 FAMILY PROTEIN"/>
    <property type="match status" value="1"/>
</dbReference>
<feature type="region of interest" description="Disordered" evidence="1">
    <location>
        <begin position="324"/>
        <end position="350"/>
    </location>
</feature>
<dbReference type="EMBL" id="LT882677">
    <property type="protein sequence ID" value="SMY21061.1"/>
    <property type="molecule type" value="Genomic_DNA"/>
</dbReference>
<evidence type="ECO:0000313" key="3">
    <source>
        <dbReference type="EMBL" id="SMY21061.1"/>
    </source>
</evidence>
<dbReference type="AlphaFoldDB" id="A0A1Y6LEW6"/>
<evidence type="ECO:0000313" key="4">
    <source>
        <dbReference type="Proteomes" id="UP000215453"/>
    </source>
</evidence>
<name>A0A1Y6LEW6_ZYMTR</name>
<dbReference type="InterPro" id="IPR052766">
    <property type="entry name" value="S41A_metabolite_peptidase"/>
</dbReference>
<dbReference type="InterPro" id="IPR056186">
    <property type="entry name" value="PDZ_CPAF-rel"/>
</dbReference>
<reference evidence="3 4" key="1">
    <citation type="submission" date="2016-10" db="EMBL/GenBank/DDBJ databases">
        <authorList>
            <person name="Varghese N."/>
        </authorList>
    </citation>
    <scope>NUCLEOTIDE SEQUENCE [LARGE SCALE GENOMIC DNA]</scope>
</reference>
<feature type="domain" description="CPAF-like PDZ" evidence="2">
    <location>
        <begin position="177"/>
        <end position="303"/>
    </location>
</feature>
<dbReference type="InterPro" id="IPR029045">
    <property type="entry name" value="ClpP/crotonase-like_dom_sf"/>
</dbReference>
<organism evidence="3 4">
    <name type="scientific">Zymoseptoria tritici ST99CH_1A5</name>
    <dbReference type="NCBI Taxonomy" id="1276529"/>
    <lineage>
        <taxon>Eukaryota</taxon>
        <taxon>Fungi</taxon>
        <taxon>Dikarya</taxon>
        <taxon>Ascomycota</taxon>
        <taxon>Pezizomycotina</taxon>
        <taxon>Dothideomycetes</taxon>
        <taxon>Dothideomycetidae</taxon>
        <taxon>Mycosphaerellales</taxon>
        <taxon>Mycosphaerellaceae</taxon>
        <taxon>Zymoseptoria</taxon>
    </lineage>
</organism>
<accession>A0A1Y6LEW6</accession>
<protein>
    <recommendedName>
        <fullName evidence="2">CPAF-like PDZ domain-containing protein</fullName>
    </recommendedName>
</protein>
<dbReference type="PANTHER" id="PTHR37049:SF4">
    <property type="entry name" value="RHODANESE DOMAIN-CONTAINING PROTEIN"/>
    <property type="match status" value="1"/>
</dbReference>